<dbReference type="EMBL" id="JADYXP020000010">
    <property type="protein sequence ID" value="KAL0115585.1"/>
    <property type="molecule type" value="Genomic_DNA"/>
</dbReference>
<keyword evidence="3" id="KW-1185">Reference proteome</keyword>
<feature type="chain" id="PRO_5043329657" evidence="1">
    <location>
        <begin position="20"/>
        <end position="97"/>
    </location>
</feature>
<reference evidence="2 3" key="1">
    <citation type="submission" date="2023-03" db="EMBL/GenBank/DDBJ databases">
        <title>High recombination rates correlate with genetic variation in Cardiocondyla obscurior ants.</title>
        <authorList>
            <person name="Errbii M."/>
        </authorList>
    </citation>
    <scope>NUCLEOTIDE SEQUENCE [LARGE SCALE GENOMIC DNA]</scope>
    <source>
        <strain evidence="2">Alpha-2009</strain>
        <tissue evidence="2">Whole body</tissue>
    </source>
</reference>
<evidence type="ECO:0000256" key="1">
    <source>
        <dbReference type="SAM" id="SignalP"/>
    </source>
</evidence>
<keyword evidence="1" id="KW-0732">Signal</keyword>
<proteinExistence type="predicted"/>
<accession>A0AAW2FKH9</accession>
<feature type="signal peptide" evidence="1">
    <location>
        <begin position="1"/>
        <end position="19"/>
    </location>
</feature>
<name>A0AAW2FKH9_9HYME</name>
<protein>
    <submittedName>
        <fullName evidence="2">Uncharacterized protein</fullName>
    </submittedName>
</protein>
<sequence length="97" mass="11590">MLPLLSMLTLTNFDVVVRCFIEVNYCETLQELFGQNYPEEFVARCIRQSNAKDILSEMTNQIPEEVHIRHYLRFEFYKGSNIALFLKLVYFNFLQIK</sequence>
<evidence type="ECO:0000313" key="2">
    <source>
        <dbReference type="EMBL" id="KAL0115585.1"/>
    </source>
</evidence>
<gene>
    <name evidence="2" type="ORF">PUN28_010832</name>
</gene>
<organism evidence="2 3">
    <name type="scientific">Cardiocondyla obscurior</name>
    <dbReference type="NCBI Taxonomy" id="286306"/>
    <lineage>
        <taxon>Eukaryota</taxon>
        <taxon>Metazoa</taxon>
        <taxon>Ecdysozoa</taxon>
        <taxon>Arthropoda</taxon>
        <taxon>Hexapoda</taxon>
        <taxon>Insecta</taxon>
        <taxon>Pterygota</taxon>
        <taxon>Neoptera</taxon>
        <taxon>Endopterygota</taxon>
        <taxon>Hymenoptera</taxon>
        <taxon>Apocrita</taxon>
        <taxon>Aculeata</taxon>
        <taxon>Formicoidea</taxon>
        <taxon>Formicidae</taxon>
        <taxon>Myrmicinae</taxon>
        <taxon>Cardiocondyla</taxon>
    </lineage>
</organism>
<comment type="caution">
    <text evidence="2">The sequence shown here is derived from an EMBL/GenBank/DDBJ whole genome shotgun (WGS) entry which is preliminary data.</text>
</comment>
<dbReference type="Proteomes" id="UP001430953">
    <property type="component" value="Unassembled WGS sequence"/>
</dbReference>
<dbReference type="AlphaFoldDB" id="A0AAW2FKH9"/>
<evidence type="ECO:0000313" key="3">
    <source>
        <dbReference type="Proteomes" id="UP001430953"/>
    </source>
</evidence>